<name>A0A9D1EX94_9BACT</name>
<reference evidence="1" key="1">
    <citation type="submission" date="2020-10" db="EMBL/GenBank/DDBJ databases">
        <authorList>
            <person name="Gilroy R."/>
        </authorList>
    </citation>
    <scope>NUCLEOTIDE SEQUENCE</scope>
    <source>
        <strain evidence="1">6276</strain>
    </source>
</reference>
<sequence>MERFFMSSLPKEQIEYLREFIRFKAATRGMNLTQMMAKVSEVYNRKPEVGNYSGKIRRGTLSVLELLEIFDIIGVEIEYKDRS</sequence>
<comment type="caution">
    <text evidence="1">The sequence shown here is derived from an EMBL/GenBank/DDBJ whole genome shotgun (WGS) entry which is preliminary data.</text>
</comment>
<evidence type="ECO:0000313" key="1">
    <source>
        <dbReference type="EMBL" id="HIS35543.1"/>
    </source>
</evidence>
<dbReference type="Proteomes" id="UP000823928">
    <property type="component" value="Unassembled WGS sequence"/>
</dbReference>
<gene>
    <name evidence="1" type="ORF">IAC10_02780</name>
</gene>
<dbReference type="EMBL" id="DVIU01000056">
    <property type="protein sequence ID" value="HIS35543.1"/>
    <property type="molecule type" value="Genomic_DNA"/>
</dbReference>
<evidence type="ECO:0000313" key="2">
    <source>
        <dbReference type="Proteomes" id="UP000823928"/>
    </source>
</evidence>
<dbReference type="AlphaFoldDB" id="A0A9D1EX94"/>
<organism evidence="1 2">
    <name type="scientific">Candidatus Scatousia excrementigallinarum</name>
    <dbReference type="NCBI Taxonomy" id="2840935"/>
    <lineage>
        <taxon>Bacteria</taxon>
        <taxon>Candidatus Scatousia</taxon>
    </lineage>
</organism>
<reference evidence="1" key="2">
    <citation type="journal article" date="2021" name="PeerJ">
        <title>Extensive microbial diversity within the chicken gut microbiome revealed by metagenomics and culture.</title>
        <authorList>
            <person name="Gilroy R."/>
            <person name="Ravi A."/>
            <person name="Getino M."/>
            <person name="Pursley I."/>
            <person name="Horton D.L."/>
            <person name="Alikhan N.F."/>
            <person name="Baker D."/>
            <person name="Gharbi K."/>
            <person name="Hall N."/>
            <person name="Watson M."/>
            <person name="Adriaenssens E.M."/>
            <person name="Foster-Nyarko E."/>
            <person name="Jarju S."/>
            <person name="Secka A."/>
            <person name="Antonio M."/>
            <person name="Oren A."/>
            <person name="Chaudhuri R.R."/>
            <person name="La Ragione R."/>
            <person name="Hildebrand F."/>
            <person name="Pallen M.J."/>
        </authorList>
    </citation>
    <scope>NUCLEOTIDE SEQUENCE</scope>
    <source>
        <strain evidence="1">6276</strain>
    </source>
</reference>
<accession>A0A9D1EX94</accession>
<protein>
    <submittedName>
        <fullName evidence="1">Uncharacterized protein</fullName>
    </submittedName>
</protein>
<proteinExistence type="predicted"/>